<dbReference type="AlphaFoldDB" id="A0A2M4B2C6"/>
<evidence type="ECO:0000313" key="2">
    <source>
        <dbReference type="EMBL" id="MBW46958.1"/>
    </source>
</evidence>
<accession>A0A2M4B2C6</accession>
<evidence type="ECO:0000256" key="1">
    <source>
        <dbReference type="SAM" id="MobiDB-lite"/>
    </source>
</evidence>
<proteinExistence type="predicted"/>
<dbReference type="EMBL" id="GGFK01013637">
    <property type="protein sequence ID" value="MBW46958.1"/>
    <property type="molecule type" value="Transcribed_RNA"/>
</dbReference>
<sequence length="111" mass="12326">MLFASELLLTVRTLKGGLAGVQPVEGRRRGDEIEKNPTEFGDYISADDRIIPKQRTSRGKVLQINKKQTNRQNRGIHNSTTQRKGNGVVREGGPGESIGEFAEILKRHSKS</sequence>
<feature type="compositionally biased region" description="Polar residues" evidence="1">
    <location>
        <begin position="68"/>
        <end position="84"/>
    </location>
</feature>
<organism evidence="2">
    <name type="scientific">Anopheles triannulatus</name>
    <dbReference type="NCBI Taxonomy" id="58253"/>
    <lineage>
        <taxon>Eukaryota</taxon>
        <taxon>Metazoa</taxon>
        <taxon>Ecdysozoa</taxon>
        <taxon>Arthropoda</taxon>
        <taxon>Hexapoda</taxon>
        <taxon>Insecta</taxon>
        <taxon>Pterygota</taxon>
        <taxon>Neoptera</taxon>
        <taxon>Endopterygota</taxon>
        <taxon>Diptera</taxon>
        <taxon>Nematocera</taxon>
        <taxon>Culicoidea</taxon>
        <taxon>Culicidae</taxon>
        <taxon>Anophelinae</taxon>
        <taxon>Anopheles</taxon>
    </lineage>
</organism>
<reference evidence="2" key="1">
    <citation type="submission" date="2018-01" db="EMBL/GenBank/DDBJ databases">
        <title>An insight into the sialome of Amazonian anophelines.</title>
        <authorList>
            <person name="Ribeiro J.M."/>
            <person name="Scarpassa V."/>
            <person name="Calvo E."/>
        </authorList>
    </citation>
    <scope>NUCLEOTIDE SEQUENCE</scope>
    <source>
        <tissue evidence="2">Salivary glands</tissue>
    </source>
</reference>
<feature type="region of interest" description="Disordered" evidence="1">
    <location>
        <begin position="68"/>
        <end position="111"/>
    </location>
</feature>
<protein>
    <submittedName>
        <fullName evidence="2">Putative secreted protein</fullName>
    </submittedName>
</protein>
<name>A0A2M4B2C6_9DIPT</name>